<evidence type="ECO:0000256" key="5">
    <source>
        <dbReference type="ARBA" id="ARBA00022729"/>
    </source>
</evidence>
<keyword evidence="3" id="KW-1134">Transmembrane beta strand</keyword>
<dbReference type="GO" id="GO:0009279">
    <property type="term" value="C:cell outer membrane"/>
    <property type="evidence" value="ECO:0007669"/>
    <property type="project" value="UniProtKB-SubCell"/>
</dbReference>
<keyword evidence="4" id="KW-0812">Transmembrane</keyword>
<dbReference type="SUPFAM" id="SSF56935">
    <property type="entry name" value="Porins"/>
    <property type="match status" value="1"/>
</dbReference>
<organism evidence="9 10">
    <name type="scientific">Hymenobacter daecheongensis DSM 21074</name>
    <dbReference type="NCBI Taxonomy" id="1121955"/>
    <lineage>
        <taxon>Bacteria</taxon>
        <taxon>Pseudomonadati</taxon>
        <taxon>Bacteroidota</taxon>
        <taxon>Cytophagia</taxon>
        <taxon>Cytophagales</taxon>
        <taxon>Hymenobacteraceae</taxon>
        <taxon>Hymenobacter</taxon>
    </lineage>
</organism>
<feature type="chain" id="PRO_5009916305" evidence="8">
    <location>
        <begin position="20"/>
        <end position="411"/>
    </location>
</feature>
<dbReference type="EMBL" id="FQYN01000002">
    <property type="protein sequence ID" value="SHI57987.1"/>
    <property type="molecule type" value="Genomic_DNA"/>
</dbReference>
<dbReference type="STRING" id="1121955.SAMN02745146_1089"/>
<evidence type="ECO:0000313" key="9">
    <source>
        <dbReference type="EMBL" id="SHI57987.1"/>
    </source>
</evidence>
<dbReference type="PANTHER" id="PTHR35093">
    <property type="entry name" value="OUTER MEMBRANE PROTEIN NMB0088-RELATED"/>
    <property type="match status" value="1"/>
</dbReference>
<sequence>MTLRYLSLGLLLVSFSAGAGGFQAGPQSARTLGMGGASVAYIRDLASIYYNPGALAQMDSSTRISLGGLANVRRTSFLGTDSRHLADTEFQPLPGGYFYAAKPLTDKISVGLSVNTPFGYDTRWPDSWEGRNVVQQARMNTLFVQPTAAYKINENFSVGAGLVYAVGRMSQQFALSQYDDRNVTVRYAGSGSGFGFNAGLYGKTAETLSFGISYRSPVTLNVKNGETTAANIPAADAGRYPTSARLRTEVNLPGALSVGMANQVSKKLLIAFDFTLTAWSRFDSLSYSIGEAPAMATQTVGRRYEDAMAFRVGGEYAHSRLLTLRAGVSYDETPIRDEFITPELPDGNKLGGSLGLSAHLSESLSVDAAYQFEAAALRTSRVVQANEDVSNVGGTYRTHVHTVSLGLSYSF</sequence>
<proteinExistence type="inferred from homology"/>
<comment type="similarity">
    <text evidence="2">Belongs to the OmpP1/FadL family.</text>
</comment>
<keyword evidence="5 8" id="KW-0732">Signal</keyword>
<evidence type="ECO:0000256" key="6">
    <source>
        <dbReference type="ARBA" id="ARBA00023136"/>
    </source>
</evidence>
<dbReference type="PANTHER" id="PTHR35093:SF8">
    <property type="entry name" value="OUTER MEMBRANE PROTEIN NMB0088-RELATED"/>
    <property type="match status" value="1"/>
</dbReference>
<evidence type="ECO:0000256" key="4">
    <source>
        <dbReference type="ARBA" id="ARBA00022692"/>
    </source>
</evidence>
<protein>
    <submittedName>
        <fullName evidence="9">Long-chain fatty acid transport protein</fullName>
    </submittedName>
</protein>
<gene>
    <name evidence="9" type="ORF">SAMN02745146_1089</name>
</gene>
<comment type="subcellular location">
    <subcellularLocation>
        <location evidence="1">Cell outer membrane</location>
        <topology evidence="1">Multi-pass membrane protein</topology>
    </subcellularLocation>
</comment>
<evidence type="ECO:0000256" key="7">
    <source>
        <dbReference type="ARBA" id="ARBA00023237"/>
    </source>
</evidence>
<feature type="signal peptide" evidence="8">
    <location>
        <begin position="1"/>
        <end position="19"/>
    </location>
</feature>
<evidence type="ECO:0000256" key="8">
    <source>
        <dbReference type="SAM" id="SignalP"/>
    </source>
</evidence>
<accession>A0A1M6CAF6</accession>
<evidence type="ECO:0000256" key="2">
    <source>
        <dbReference type="ARBA" id="ARBA00008163"/>
    </source>
</evidence>
<evidence type="ECO:0000313" key="10">
    <source>
        <dbReference type="Proteomes" id="UP000184418"/>
    </source>
</evidence>
<dbReference type="Gene3D" id="2.40.160.60">
    <property type="entry name" value="Outer membrane protein transport protein (OMPP1/FadL/TodX)"/>
    <property type="match status" value="1"/>
</dbReference>
<reference evidence="9 10" key="1">
    <citation type="submission" date="2016-11" db="EMBL/GenBank/DDBJ databases">
        <authorList>
            <person name="Jaros S."/>
            <person name="Januszkiewicz K."/>
            <person name="Wedrychowicz H."/>
        </authorList>
    </citation>
    <scope>NUCLEOTIDE SEQUENCE [LARGE SCALE GENOMIC DNA]</scope>
    <source>
        <strain evidence="9 10">DSM 21074</strain>
    </source>
</reference>
<dbReference type="InterPro" id="IPR005017">
    <property type="entry name" value="OMPP1/FadL/TodX"/>
</dbReference>
<dbReference type="Pfam" id="PF03349">
    <property type="entry name" value="Toluene_X"/>
    <property type="match status" value="1"/>
</dbReference>
<dbReference type="GO" id="GO:0015483">
    <property type="term" value="F:long-chain fatty acid transporting porin activity"/>
    <property type="evidence" value="ECO:0007669"/>
    <property type="project" value="TreeGrafter"/>
</dbReference>
<name>A0A1M6CAF6_9BACT</name>
<keyword evidence="7" id="KW-0998">Cell outer membrane</keyword>
<dbReference type="Proteomes" id="UP000184418">
    <property type="component" value="Unassembled WGS sequence"/>
</dbReference>
<dbReference type="AlphaFoldDB" id="A0A1M6CAF6"/>
<keyword evidence="6" id="KW-0472">Membrane</keyword>
<keyword evidence="10" id="KW-1185">Reference proteome</keyword>
<evidence type="ECO:0000256" key="3">
    <source>
        <dbReference type="ARBA" id="ARBA00022452"/>
    </source>
</evidence>
<evidence type="ECO:0000256" key="1">
    <source>
        <dbReference type="ARBA" id="ARBA00004571"/>
    </source>
</evidence>